<gene>
    <name evidence="4" type="ORF">AWC38_SpisGene25839</name>
</gene>
<evidence type="ECO:0000256" key="2">
    <source>
        <dbReference type="SAM" id="MobiDB-lite"/>
    </source>
</evidence>
<keyword evidence="1" id="KW-0175">Coiled coil</keyword>
<comment type="caution">
    <text evidence="4">The sequence shown here is derived from an EMBL/GenBank/DDBJ whole genome shotgun (WGS) entry which is preliminary data.</text>
</comment>
<keyword evidence="3" id="KW-1133">Transmembrane helix</keyword>
<keyword evidence="3" id="KW-0812">Transmembrane</keyword>
<dbReference type="AlphaFoldDB" id="A0A2B4SFV7"/>
<evidence type="ECO:0000313" key="5">
    <source>
        <dbReference type="Proteomes" id="UP000225706"/>
    </source>
</evidence>
<dbReference type="Proteomes" id="UP000225706">
    <property type="component" value="Unassembled WGS sequence"/>
</dbReference>
<feature type="transmembrane region" description="Helical" evidence="3">
    <location>
        <begin position="130"/>
        <end position="157"/>
    </location>
</feature>
<feature type="region of interest" description="Disordered" evidence="2">
    <location>
        <begin position="70"/>
        <end position="115"/>
    </location>
</feature>
<feature type="coiled-coil region" evidence="1">
    <location>
        <begin position="187"/>
        <end position="214"/>
    </location>
</feature>
<feature type="compositionally biased region" description="Basic residues" evidence="2">
    <location>
        <begin position="74"/>
        <end position="91"/>
    </location>
</feature>
<evidence type="ECO:0000313" key="4">
    <source>
        <dbReference type="EMBL" id="PFX28246.1"/>
    </source>
</evidence>
<reference evidence="5" key="1">
    <citation type="journal article" date="2017" name="bioRxiv">
        <title>Comparative analysis of the genomes of Stylophora pistillata and Acropora digitifera provides evidence for extensive differences between species of corals.</title>
        <authorList>
            <person name="Voolstra C.R."/>
            <person name="Li Y."/>
            <person name="Liew Y.J."/>
            <person name="Baumgarten S."/>
            <person name="Zoccola D."/>
            <person name="Flot J.-F."/>
            <person name="Tambutte S."/>
            <person name="Allemand D."/>
            <person name="Aranda M."/>
        </authorList>
    </citation>
    <scope>NUCLEOTIDE SEQUENCE [LARGE SCALE GENOMIC DNA]</scope>
</reference>
<sequence length="370" mass="43218">MASVNSRAELVPNRAYSPTSDDFMMDYDPEFFFFFSLKPRQDSYENMNGRLFFFFFSHHYEDPRKLKDEVFHRQDRRPHPPSRSGNKRPRRKTNEAYEPVSYSQKRRRTFTDDGSDDGYNKETCTKLFKVLAFFGFLFALGAAVVVVMLMLGFFFFFCCDDCKKELVPSQSSVFFFFLTGQDLWKVIKEMKSNLSELNRAIRTKNQIISQLQRRDDEHAGKILELEKRAAEACSFVKNYKLNISSLVGPRGPPGFFFFFGPSGKDGIDGRPGKTFFFFFSLCDYRVKNGVPFTAVFFFFLQNVIVTENTQERIIGVTCSTVGTTEYNLKSYFNGNQRQYQCMCRGQSSVFRSRAGIFFFFLHYWVCPLIF</sequence>
<keyword evidence="3" id="KW-0472">Membrane</keyword>
<dbReference type="EMBL" id="LSMT01000087">
    <property type="protein sequence ID" value="PFX28246.1"/>
    <property type="molecule type" value="Genomic_DNA"/>
</dbReference>
<protein>
    <submittedName>
        <fullName evidence="4">Uncharacterized protein</fullName>
    </submittedName>
</protein>
<name>A0A2B4SFV7_STYPI</name>
<proteinExistence type="predicted"/>
<organism evidence="4 5">
    <name type="scientific">Stylophora pistillata</name>
    <name type="common">Smooth cauliflower coral</name>
    <dbReference type="NCBI Taxonomy" id="50429"/>
    <lineage>
        <taxon>Eukaryota</taxon>
        <taxon>Metazoa</taxon>
        <taxon>Cnidaria</taxon>
        <taxon>Anthozoa</taxon>
        <taxon>Hexacorallia</taxon>
        <taxon>Scleractinia</taxon>
        <taxon>Astrocoeniina</taxon>
        <taxon>Pocilloporidae</taxon>
        <taxon>Stylophora</taxon>
    </lineage>
</organism>
<accession>A0A2B4SFV7</accession>
<evidence type="ECO:0000256" key="1">
    <source>
        <dbReference type="SAM" id="Coils"/>
    </source>
</evidence>
<keyword evidence="5" id="KW-1185">Reference proteome</keyword>
<evidence type="ECO:0000256" key="3">
    <source>
        <dbReference type="SAM" id="Phobius"/>
    </source>
</evidence>